<feature type="non-terminal residue" evidence="2">
    <location>
        <position position="62"/>
    </location>
</feature>
<keyword evidence="1" id="KW-0732">Signal</keyword>
<dbReference type="EMBL" id="MNPL01005522">
    <property type="protein sequence ID" value="OQR75961.1"/>
    <property type="molecule type" value="Genomic_DNA"/>
</dbReference>
<reference evidence="2 3" key="1">
    <citation type="journal article" date="2017" name="Gigascience">
        <title>Draft genome of the honey bee ectoparasitic mite, Tropilaelaps mercedesae, is shaped by the parasitic life history.</title>
        <authorList>
            <person name="Dong X."/>
            <person name="Armstrong S.D."/>
            <person name="Xia D."/>
            <person name="Makepeace B.L."/>
            <person name="Darby A.C."/>
            <person name="Kadowaki T."/>
        </authorList>
    </citation>
    <scope>NUCLEOTIDE SEQUENCE [LARGE SCALE GENOMIC DNA]</scope>
    <source>
        <strain evidence="2">Wuxi-XJTLU</strain>
    </source>
</reference>
<protein>
    <submittedName>
        <fullName evidence="2">Uncharacterized protein</fullName>
    </submittedName>
</protein>
<keyword evidence="3" id="KW-1185">Reference proteome</keyword>
<proteinExistence type="predicted"/>
<dbReference type="OrthoDB" id="10437838at2759"/>
<dbReference type="Proteomes" id="UP000192247">
    <property type="component" value="Unassembled WGS sequence"/>
</dbReference>
<gene>
    <name evidence="2" type="ORF">BIW11_08083</name>
</gene>
<evidence type="ECO:0000313" key="2">
    <source>
        <dbReference type="EMBL" id="OQR75961.1"/>
    </source>
</evidence>
<dbReference type="InParanoid" id="A0A1V9XR82"/>
<sequence>MSRFTVLCIFAVLFLVLAVHADEPSQWDKIGAKLSEFWDKTKDVVSDGAKTIGTHAEKFGKD</sequence>
<evidence type="ECO:0000256" key="1">
    <source>
        <dbReference type="SAM" id="SignalP"/>
    </source>
</evidence>
<evidence type="ECO:0000313" key="3">
    <source>
        <dbReference type="Proteomes" id="UP000192247"/>
    </source>
</evidence>
<comment type="caution">
    <text evidence="2">The sequence shown here is derived from an EMBL/GenBank/DDBJ whole genome shotgun (WGS) entry which is preliminary data.</text>
</comment>
<organism evidence="2 3">
    <name type="scientific">Tropilaelaps mercedesae</name>
    <dbReference type="NCBI Taxonomy" id="418985"/>
    <lineage>
        <taxon>Eukaryota</taxon>
        <taxon>Metazoa</taxon>
        <taxon>Ecdysozoa</taxon>
        <taxon>Arthropoda</taxon>
        <taxon>Chelicerata</taxon>
        <taxon>Arachnida</taxon>
        <taxon>Acari</taxon>
        <taxon>Parasitiformes</taxon>
        <taxon>Mesostigmata</taxon>
        <taxon>Gamasina</taxon>
        <taxon>Dermanyssoidea</taxon>
        <taxon>Laelapidae</taxon>
        <taxon>Tropilaelaps</taxon>
    </lineage>
</organism>
<name>A0A1V9XR82_9ACAR</name>
<accession>A0A1V9XR82</accession>
<dbReference type="AlphaFoldDB" id="A0A1V9XR82"/>
<feature type="signal peptide" evidence="1">
    <location>
        <begin position="1"/>
        <end position="21"/>
    </location>
</feature>
<feature type="chain" id="PRO_5012099504" evidence="1">
    <location>
        <begin position="22"/>
        <end position="62"/>
    </location>
</feature>